<dbReference type="STRING" id="1156394.T0QWN7"/>
<dbReference type="EMBL" id="JH767139">
    <property type="protein sequence ID" value="EQC39086.1"/>
    <property type="molecule type" value="Genomic_DNA"/>
</dbReference>
<dbReference type="Pfam" id="PF03767">
    <property type="entry name" value="Acid_phosphat_B"/>
    <property type="match status" value="1"/>
</dbReference>
<feature type="region of interest" description="Disordered" evidence="2">
    <location>
        <begin position="123"/>
        <end position="150"/>
    </location>
</feature>
<dbReference type="InterPro" id="IPR023214">
    <property type="entry name" value="HAD_sf"/>
</dbReference>
<evidence type="ECO:0000313" key="4">
    <source>
        <dbReference type="Proteomes" id="UP000030762"/>
    </source>
</evidence>
<dbReference type="InterPro" id="IPR005519">
    <property type="entry name" value="Acid_phosphat_B-like"/>
</dbReference>
<evidence type="ECO:0000256" key="1">
    <source>
        <dbReference type="ARBA" id="ARBA00022729"/>
    </source>
</evidence>
<dbReference type="Gene3D" id="3.40.50.1000">
    <property type="entry name" value="HAD superfamily/HAD-like"/>
    <property type="match status" value="1"/>
</dbReference>
<reference evidence="3 4" key="1">
    <citation type="submission" date="2012-04" db="EMBL/GenBank/DDBJ databases">
        <title>The Genome Sequence of Saprolegnia declina VS20.</title>
        <authorList>
            <consortium name="The Broad Institute Genome Sequencing Platform"/>
            <person name="Russ C."/>
            <person name="Nusbaum C."/>
            <person name="Tyler B."/>
            <person name="van West P."/>
            <person name="Dieguez-Uribeondo J."/>
            <person name="de Bruijn I."/>
            <person name="Tripathy S."/>
            <person name="Jiang R."/>
            <person name="Young S.K."/>
            <person name="Zeng Q."/>
            <person name="Gargeya S."/>
            <person name="Fitzgerald M."/>
            <person name="Haas B."/>
            <person name="Abouelleil A."/>
            <person name="Alvarado L."/>
            <person name="Arachchi H.M."/>
            <person name="Berlin A."/>
            <person name="Chapman S.B."/>
            <person name="Goldberg J."/>
            <person name="Griggs A."/>
            <person name="Gujja S."/>
            <person name="Hansen M."/>
            <person name="Howarth C."/>
            <person name="Imamovic A."/>
            <person name="Larimer J."/>
            <person name="McCowen C."/>
            <person name="Montmayeur A."/>
            <person name="Murphy C."/>
            <person name="Neiman D."/>
            <person name="Pearson M."/>
            <person name="Priest M."/>
            <person name="Roberts A."/>
            <person name="Saif S."/>
            <person name="Shea T."/>
            <person name="Sisk P."/>
            <person name="Sykes S."/>
            <person name="Wortman J."/>
            <person name="Nusbaum C."/>
            <person name="Birren B."/>
        </authorList>
    </citation>
    <scope>NUCLEOTIDE SEQUENCE [LARGE SCALE GENOMIC DNA]</scope>
    <source>
        <strain evidence="3 4">VS20</strain>
    </source>
</reference>
<dbReference type="VEuPathDB" id="FungiDB:SDRG_03294"/>
<keyword evidence="1" id="KW-0732">Signal</keyword>
<proteinExistence type="predicted"/>
<dbReference type="RefSeq" id="XP_008607147.1">
    <property type="nucleotide sequence ID" value="XM_008608925.1"/>
</dbReference>
<keyword evidence="4" id="KW-1185">Reference proteome</keyword>
<feature type="compositionally biased region" description="Basic and acidic residues" evidence="2">
    <location>
        <begin position="123"/>
        <end position="132"/>
    </location>
</feature>
<dbReference type="PANTHER" id="PTHR31284">
    <property type="entry name" value="ACID PHOSPHATASE-LIKE PROTEIN"/>
    <property type="match status" value="1"/>
</dbReference>
<sequence length="419" mass="47050">MPKPLPTTPDRLETLLADALHAQKIDRSRLAIRVFAQIIDEDDAGHDAIVYQAYVHKYKLECSFLLYKVARATATAMLVRFHGAHEAYLLKARAEAKLNKSAVSVASIVAGLAHNPIHGPLLRELEESREVQRQTNSATERSKPRATLDGPPYDLDIVDIPDTFVGVEALRTVPSRYDFYGAFSADLIARLDALEAAPSQLLLLPKPEVSKLARAASLAPRSTNLAKFCMPRDFILSYYEATANADSSIYERDCGVILSRAVHLLETLPFEMQCAFVLDIDDTALVSYGYMKSTKFEAIPMTQFKYLIHGSPPANPMVLRFYSYLKWKGIKVVFVSERPERVRDATLRALFLAGYREDMVVLRQPCEHLMSTANFKQRARAKLQKEYNVIGCLGDQFGDITGNYTGARFKLPNYLYTVE</sequence>
<dbReference type="OrthoDB" id="59415at2759"/>
<name>T0QWN7_SAPDV</name>
<dbReference type="AlphaFoldDB" id="T0QWN7"/>
<gene>
    <name evidence="3" type="ORF">SDRG_03294</name>
</gene>
<dbReference type="GeneID" id="19944021"/>
<dbReference type="SUPFAM" id="SSF56784">
    <property type="entry name" value="HAD-like"/>
    <property type="match status" value="1"/>
</dbReference>
<dbReference type="Proteomes" id="UP000030762">
    <property type="component" value="Unassembled WGS sequence"/>
</dbReference>
<protein>
    <submittedName>
        <fullName evidence="3">Uncharacterized protein</fullName>
    </submittedName>
</protein>
<dbReference type="OMA" id="KFEAIPM"/>
<evidence type="ECO:0000256" key="2">
    <source>
        <dbReference type="SAM" id="MobiDB-lite"/>
    </source>
</evidence>
<accession>T0QWN7</accession>
<dbReference type="InParanoid" id="T0QWN7"/>
<dbReference type="eggNOG" id="ENOG502QS0C">
    <property type="taxonomic scope" value="Eukaryota"/>
</dbReference>
<organism evidence="3 4">
    <name type="scientific">Saprolegnia diclina (strain VS20)</name>
    <dbReference type="NCBI Taxonomy" id="1156394"/>
    <lineage>
        <taxon>Eukaryota</taxon>
        <taxon>Sar</taxon>
        <taxon>Stramenopiles</taxon>
        <taxon>Oomycota</taxon>
        <taxon>Saprolegniomycetes</taxon>
        <taxon>Saprolegniales</taxon>
        <taxon>Saprolegniaceae</taxon>
        <taxon>Saprolegnia</taxon>
    </lineage>
</organism>
<evidence type="ECO:0000313" key="3">
    <source>
        <dbReference type="EMBL" id="EQC39086.1"/>
    </source>
</evidence>
<dbReference type="PANTHER" id="PTHR31284:SF10">
    <property type="entry name" value="ACID PHOSPHATASE-LIKE PROTEIN"/>
    <property type="match status" value="1"/>
</dbReference>
<dbReference type="InterPro" id="IPR036412">
    <property type="entry name" value="HAD-like_sf"/>
</dbReference>